<dbReference type="SUPFAM" id="SSF52091">
    <property type="entry name" value="SpoIIaa-like"/>
    <property type="match status" value="1"/>
</dbReference>
<feature type="transmembrane region" description="Helical" evidence="5">
    <location>
        <begin position="260"/>
        <end position="278"/>
    </location>
</feature>
<dbReference type="EMBL" id="CP130318">
    <property type="protein sequence ID" value="WNQ14348.1"/>
    <property type="molecule type" value="Genomic_DNA"/>
</dbReference>
<feature type="domain" description="STAS" evidence="6">
    <location>
        <begin position="396"/>
        <end position="483"/>
    </location>
</feature>
<evidence type="ECO:0000256" key="4">
    <source>
        <dbReference type="ARBA" id="ARBA00023136"/>
    </source>
</evidence>
<evidence type="ECO:0000313" key="8">
    <source>
        <dbReference type="Proteomes" id="UP001305702"/>
    </source>
</evidence>
<feature type="transmembrane region" description="Helical" evidence="5">
    <location>
        <begin position="166"/>
        <end position="186"/>
    </location>
</feature>
<dbReference type="InterPro" id="IPR002645">
    <property type="entry name" value="STAS_dom"/>
</dbReference>
<feature type="transmembrane region" description="Helical" evidence="5">
    <location>
        <begin position="114"/>
        <end position="134"/>
    </location>
</feature>
<comment type="subcellular location">
    <subcellularLocation>
        <location evidence="1">Membrane</location>
        <topology evidence="1">Multi-pass membrane protein</topology>
    </subcellularLocation>
</comment>
<keyword evidence="3 5" id="KW-1133">Transmembrane helix</keyword>
<organism evidence="7 8">
    <name type="scientific">Paenibacillus aurantius</name>
    <dbReference type="NCBI Taxonomy" id="2918900"/>
    <lineage>
        <taxon>Bacteria</taxon>
        <taxon>Bacillati</taxon>
        <taxon>Bacillota</taxon>
        <taxon>Bacilli</taxon>
        <taxon>Bacillales</taxon>
        <taxon>Paenibacillaceae</taxon>
        <taxon>Paenibacillus</taxon>
    </lineage>
</organism>
<keyword evidence="8" id="KW-1185">Reference proteome</keyword>
<evidence type="ECO:0000259" key="6">
    <source>
        <dbReference type="PROSITE" id="PS50801"/>
    </source>
</evidence>
<dbReference type="Proteomes" id="UP001305702">
    <property type="component" value="Chromosome"/>
</dbReference>
<dbReference type="PANTHER" id="PTHR43310">
    <property type="entry name" value="SULFATE TRANSPORTER YBAR-RELATED"/>
    <property type="match status" value="1"/>
</dbReference>
<evidence type="ECO:0000256" key="3">
    <source>
        <dbReference type="ARBA" id="ARBA00022989"/>
    </source>
</evidence>
<accession>A0AA96LJ86</accession>
<dbReference type="KEGG" id="paun:MJA45_27485"/>
<feature type="transmembrane region" description="Helical" evidence="5">
    <location>
        <begin position="43"/>
        <end position="60"/>
    </location>
</feature>
<evidence type="ECO:0000313" key="7">
    <source>
        <dbReference type="EMBL" id="WNQ14348.1"/>
    </source>
</evidence>
<evidence type="ECO:0000256" key="5">
    <source>
        <dbReference type="SAM" id="Phobius"/>
    </source>
</evidence>
<dbReference type="CDD" id="cd07042">
    <property type="entry name" value="STAS_SulP_like_sulfate_transporter"/>
    <property type="match status" value="1"/>
</dbReference>
<dbReference type="InterPro" id="IPR036513">
    <property type="entry name" value="STAS_dom_sf"/>
</dbReference>
<evidence type="ECO:0000256" key="2">
    <source>
        <dbReference type="ARBA" id="ARBA00022692"/>
    </source>
</evidence>
<dbReference type="Pfam" id="PF00916">
    <property type="entry name" value="Sulfate_transp"/>
    <property type="match status" value="2"/>
</dbReference>
<dbReference type="RefSeq" id="WP_315608118.1">
    <property type="nucleotide sequence ID" value="NZ_CP130318.1"/>
</dbReference>
<evidence type="ECO:0000256" key="1">
    <source>
        <dbReference type="ARBA" id="ARBA00004141"/>
    </source>
</evidence>
<feature type="transmembrane region" description="Helical" evidence="5">
    <location>
        <begin position="81"/>
        <end position="102"/>
    </location>
</feature>
<protein>
    <submittedName>
        <fullName evidence="7">SulP family inorganic anion transporter</fullName>
    </submittedName>
</protein>
<feature type="transmembrane region" description="Helical" evidence="5">
    <location>
        <begin position="315"/>
        <end position="336"/>
    </location>
</feature>
<dbReference type="Gene3D" id="3.30.750.24">
    <property type="entry name" value="STAS domain"/>
    <property type="match status" value="1"/>
</dbReference>
<keyword evidence="4 5" id="KW-0472">Membrane</keyword>
<dbReference type="Pfam" id="PF01740">
    <property type="entry name" value="STAS"/>
    <property type="match status" value="1"/>
</dbReference>
<name>A0AA96LJ86_9BACL</name>
<feature type="transmembrane region" description="Helical" evidence="5">
    <location>
        <begin position="290"/>
        <end position="309"/>
    </location>
</feature>
<reference evidence="7 8" key="1">
    <citation type="submission" date="2022-02" db="EMBL/GenBank/DDBJ databases">
        <title>Paenibacillus sp. MBLB1776 Whole Genome Shotgun Sequencing.</title>
        <authorList>
            <person name="Hwang C.Y."/>
            <person name="Cho E.-S."/>
            <person name="Seo M.-J."/>
        </authorList>
    </citation>
    <scope>NUCLEOTIDE SEQUENCE [LARGE SCALE GENOMIC DNA]</scope>
    <source>
        <strain evidence="7 8">MBLB1776</strain>
    </source>
</reference>
<feature type="transmembrane region" description="Helical" evidence="5">
    <location>
        <begin position="141"/>
        <end position="160"/>
    </location>
</feature>
<proteinExistence type="predicted"/>
<dbReference type="InterPro" id="IPR052706">
    <property type="entry name" value="Membrane-Transporter-like"/>
</dbReference>
<feature type="transmembrane region" description="Helical" evidence="5">
    <location>
        <begin position="219"/>
        <end position="240"/>
    </location>
</feature>
<gene>
    <name evidence="7" type="ORF">MJA45_27485</name>
</gene>
<keyword evidence="2 5" id="KW-0812">Transmembrane</keyword>
<dbReference type="InterPro" id="IPR011547">
    <property type="entry name" value="SLC26A/SulP_dom"/>
</dbReference>
<dbReference type="PANTHER" id="PTHR43310:SF1">
    <property type="entry name" value="SULFATE TRANSPORTER YBAR-RELATED"/>
    <property type="match status" value="1"/>
</dbReference>
<dbReference type="AlphaFoldDB" id="A0AA96LJ86"/>
<sequence length="483" mass="51674">MYSKMKNHWFFNIRKDVLAGMTVAFALIPEAIAFSILAGVDPMVGLYASFCIAVTISFVGGRMGMISAATGAMASLMGPIIASYGLEYLFAASILTGIIQYLMGVLKFGRFISFIPHSVVTGFVNALAIIIFMAQLPNFEGAGWVMYAMVAGTLLVVYGLPLLTKAVPSALVAIIVMTIVAVTFHLDLRTVGDMGTITQALPFLHIPDIGLSFQTLLNLLPFSIALAIVGITESLMTATIVDEMTETKSDKNKEVRGQGLANIVSGFFGGMAGCAMIGQTVINVKSGGRSRLSTFVAGTFLLILILALGDVVRQIPMAALVGVMIMVSASTFDWGSIRTLNRIPRSDALVMVLTVVIVVATHNLAIGVLSGVALSALIFGWRSARIHAQSSVDPTGTKVYRITGQLFFGTMLHFADLFPYKEDPDSIRIDFSASHVWDHSAITAIAKVMAKYEHLGKKVTIVGLNEESQRLVDRVGLAVPSGH</sequence>
<dbReference type="PROSITE" id="PS50801">
    <property type="entry name" value="STAS"/>
    <property type="match status" value="1"/>
</dbReference>
<dbReference type="GO" id="GO:0016020">
    <property type="term" value="C:membrane"/>
    <property type="evidence" value="ECO:0007669"/>
    <property type="project" value="UniProtKB-SubCell"/>
</dbReference>
<feature type="transmembrane region" description="Helical" evidence="5">
    <location>
        <begin position="348"/>
        <end position="381"/>
    </location>
</feature>